<sequence>MTATAQSPTLRCERRYQCAEDEQRRELHDLGQQVAEVLEVFGCNSVQRRDGRARGERSEVGVACVRCQALKHGLEPQQVQHHQRPYACRKLHARRLSGMVVLSDDSAETVLSVNGETFNLAVFKRQGRARRGTSAASDRWARCSLECRSYSRSACHRWGQFQDQRAVQQLPWLLHKAEALLLLDASRLTHRFRDDRTQSTPAHPGQVTRPVPDVRTHVACVGLDGLRPGAGGSSSLAGSPRSTPPATSTGWSTPTGGPGGLAR</sequence>
<evidence type="ECO:0000256" key="1">
    <source>
        <dbReference type="SAM" id="MobiDB-lite"/>
    </source>
</evidence>
<dbReference type="EMBL" id="FOFR01000033">
    <property type="protein sequence ID" value="SES32863.1"/>
    <property type="molecule type" value="Genomic_DNA"/>
</dbReference>
<feature type="region of interest" description="Disordered" evidence="1">
    <location>
        <begin position="229"/>
        <end position="263"/>
    </location>
</feature>
<evidence type="ECO:0000313" key="3">
    <source>
        <dbReference type="Proteomes" id="UP000199352"/>
    </source>
</evidence>
<evidence type="ECO:0000313" key="2">
    <source>
        <dbReference type="EMBL" id="SES32863.1"/>
    </source>
</evidence>
<feature type="compositionally biased region" description="Low complexity" evidence="1">
    <location>
        <begin position="233"/>
        <end position="255"/>
    </location>
</feature>
<protein>
    <submittedName>
        <fullName evidence="2">Uncharacterized protein</fullName>
    </submittedName>
</protein>
<accession>A0A1H9WHC5</accession>
<reference evidence="3" key="1">
    <citation type="submission" date="2016-10" db="EMBL/GenBank/DDBJ databases">
        <authorList>
            <person name="Varghese N."/>
            <person name="Submissions S."/>
        </authorList>
    </citation>
    <scope>NUCLEOTIDE SEQUENCE [LARGE SCALE GENOMIC DNA]</scope>
    <source>
        <strain evidence="3">CGMCC 4.3525</strain>
    </source>
</reference>
<proteinExistence type="predicted"/>
<dbReference type="AlphaFoldDB" id="A0A1H9WHC5"/>
<keyword evidence="3" id="KW-1185">Reference proteome</keyword>
<name>A0A1H9WHC5_9PSEU</name>
<dbReference type="Proteomes" id="UP000199352">
    <property type="component" value="Unassembled WGS sequence"/>
</dbReference>
<gene>
    <name evidence="2" type="ORF">SAMN05216188_13347</name>
</gene>
<organism evidence="2 3">
    <name type="scientific">Lentzea xinjiangensis</name>
    <dbReference type="NCBI Taxonomy" id="402600"/>
    <lineage>
        <taxon>Bacteria</taxon>
        <taxon>Bacillati</taxon>
        <taxon>Actinomycetota</taxon>
        <taxon>Actinomycetes</taxon>
        <taxon>Pseudonocardiales</taxon>
        <taxon>Pseudonocardiaceae</taxon>
        <taxon>Lentzea</taxon>
    </lineage>
</organism>